<dbReference type="EMBL" id="VNIM01000032">
    <property type="protein sequence ID" value="TVV74523.1"/>
    <property type="molecule type" value="Genomic_DNA"/>
</dbReference>
<organism evidence="4 5">
    <name type="scientific">Alterirhizorhabdus solaris</name>
    <dbReference type="NCBI Taxonomy" id="2529389"/>
    <lineage>
        <taxon>Bacteria</taxon>
        <taxon>Pseudomonadati</taxon>
        <taxon>Pseudomonadota</taxon>
        <taxon>Alphaproteobacteria</taxon>
        <taxon>Sphingomonadales</taxon>
        <taxon>Rhizorhabdaceae</taxon>
        <taxon>Alterirhizorhabdus</taxon>
    </lineage>
</organism>
<dbReference type="InterPro" id="IPR038607">
    <property type="entry name" value="PhoD-like_sf"/>
</dbReference>
<dbReference type="Gene3D" id="3.60.21.70">
    <property type="entry name" value="PhoD-like phosphatase"/>
    <property type="match status" value="1"/>
</dbReference>
<evidence type="ECO:0000313" key="5">
    <source>
        <dbReference type="Proteomes" id="UP000318681"/>
    </source>
</evidence>
<proteinExistence type="predicted"/>
<sequence length="538" mass="58221">MPMISLPRRGFLGLASAGIATLAAPSHGAGLGLGFTHDVASGEPSATSVLVWTRYVGRSGPVRLTVEVSELPDFARVAGGGTVAASAERDHTAKLVVDGLTPGRWYFYRFVAPDGNVSPTGRTRTLPVGETAQFNLGIFSCSNLPFGFFNAYGHAAARDDLDLALHLGDYLYEYRRGTYPLAAVAGRQVEPASETVHLADYRARYAAYRRDPDLRALHRRLPMIAMWDDHESANDSWEGGAENHDPATEGPWQARKAAAVRAYREWMPVSDSDWAEYRIGDLAVLFRPEERLDARTRQVDLAAAIGNGADLAAALKTFRDGPWQDPAHTLFGPAQERWFADRMRAAARETRWQVLAQQVNMGITHMPPAALDWLPPGGGDRARDFIRAGIAAGAIGLPFNMDSWNGYPAARSRVLRNGLDADANLVVLSGDSHNAWAFDLAEQGVAAGVEFGGHSVTSPGFEAELGGADPLAVARGLVGASPELKWAETSRRGYMTVRLTQDRADAEWLFLDTVLKPSRTIAARHAAGVARGARRLTS</sequence>
<protein>
    <submittedName>
        <fullName evidence="4">Alkaline phosphatase</fullName>
    </submittedName>
</protein>
<reference evidence="4 5" key="1">
    <citation type="submission" date="2019-07" db="EMBL/GenBank/DDBJ databases">
        <title>Sphingomonas solaris sp. nov., isolated from a solar panel from Boston, Massachusetts.</title>
        <authorList>
            <person name="Tanner K."/>
            <person name="Pascual J."/>
            <person name="Mancuso C."/>
            <person name="Pereto J."/>
            <person name="Khalil A."/>
            <person name="Vilanova C."/>
        </authorList>
    </citation>
    <scope>NUCLEOTIDE SEQUENCE [LARGE SCALE GENOMIC DNA]</scope>
    <source>
        <strain evidence="4 5">R4DWN</strain>
    </source>
</reference>
<dbReference type="InterPro" id="IPR032093">
    <property type="entry name" value="PhoD_N"/>
</dbReference>
<feature type="signal peptide" evidence="1">
    <location>
        <begin position="1"/>
        <end position="28"/>
    </location>
</feature>
<evidence type="ECO:0000313" key="4">
    <source>
        <dbReference type="EMBL" id="TVV74523.1"/>
    </source>
</evidence>
<dbReference type="CDD" id="cd07389">
    <property type="entry name" value="MPP_PhoD"/>
    <property type="match status" value="1"/>
</dbReference>
<dbReference type="InterPro" id="IPR018946">
    <property type="entry name" value="PhoD-like_MPP"/>
</dbReference>
<dbReference type="Pfam" id="PF16655">
    <property type="entry name" value="PhoD_N"/>
    <property type="match status" value="1"/>
</dbReference>
<dbReference type="AlphaFoldDB" id="A0A558R566"/>
<accession>A0A558R566</accession>
<keyword evidence="5" id="KW-1185">Reference proteome</keyword>
<dbReference type="PROSITE" id="PS51318">
    <property type="entry name" value="TAT"/>
    <property type="match status" value="1"/>
</dbReference>
<dbReference type="SUPFAM" id="SSF56300">
    <property type="entry name" value="Metallo-dependent phosphatases"/>
    <property type="match status" value="1"/>
</dbReference>
<feature type="domain" description="Phospholipase D N-terminal" evidence="3">
    <location>
        <begin position="37"/>
        <end position="125"/>
    </location>
</feature>
<feature type="chain" id="PRO_5021742183" evidence="1">
    <location>
        <begin position="29"/>
        <end position="538"/>
    </location>
</feature>
<dbReference type="Pfam" id="PF09423">
    <property type="entry name" value="PhoD"/>
    <property type="match status" value="1"/>
</dbReference>
<keyword evidence="1" id="KW-0732">Signal</keyword>
<comment type="caution">
    <text evidence="4">The sequence shown here is derived from an EMBL/GenBank/DDBJ whole genome shotgun (WGS) entry which is preliminary data.</text>
</comment>
<dbReference type="InterPro" id="IPR006311">
    <property type="entry name" value="TAT_signal"/>
</dbReference>
<evidence type="ECO:0000259" key="2">
    <source>
        <dbReference type="Pfam" id="PF09423"/>
    </source>
</evidence>
<gene>
    <name evidence="4" type="ORF">FOY91_09675</name>
</gene>
<dbReference type="InterPro" id="IPR029052">
    <property type="entry name" value="Metallo-depent_PP-like"/>
</dbReference>
<evidence type="ECO:0000259" key="3">
    <source>
        <dbReference type="Pfam" id="PF16655"/>
    </source>
</evidence>
<dbReference type="Gene3D" id="2.60.40.380">
    <property type="entry name" value="Purple acid phosphatase-like, N-terminal"/>
    <property type="match status" value="1"/>
</dbReference>
<dbReference type="InterPro" id="IPR052900">
    <property type="entry name" value="Phospholipid_Metab_Enz"/>
</dbReference>
<feature type="domain" description="PhoD-like phosphatase metallophosphatase" evidence="2">
    <location>
        <begin position="137"/>
        <end position="508"/>
    </location>
</feature>
<evidence type="ECO:0000256" key="1">
    <source>
        <dbReference type="SAM" id="SignalP"/>
    </source>
</evidence>
<name>A0A558R566_9SPHN</name>
<dbReference type="PANTHER" id="PTHR43606">
    <property type="entry name" value="PHOSPHATASE, PUTATIVE (AFU_ORTHOLOGUE AFUA_6G08710)-RELATED"/>
    <property type="match status" value="1"/>
</dbReference>
<dbReference type="OrthoDB" id="327733at2"/>
<dbReference type="Proteomes" id="UP000318681">
    <property type="component" value="Unassembled WGS sequence"/>
</dbReference>
<dbReference type="PANTHER" id="PTHR43606:SF2">
    <property type="entry name" value="ALKALINE PHOSPHATASE FAMILY PROTEIN (AFU_ORTHOLOGUE AFUA_5G03860)"/>
    <property type="match status" value="1"/>
</dbReference>